<dbReference type="KEGG" id="pbs:Plabr_4330"/>
<evidence type="ECO:0000313" key="10">
    <source>
        <dbReference type="Proteomes" id="UP000006860"/>
    </source>
</evidence>
<dbReference type="SUPFAM" id="SSF102114">
    <property type="entry name" value="Radical SAM enzymes"/>
    <property type="match status" value="1"/>
</dbReference>
<dbReference type="GO" id="GO:0051539">
    <property type="term" value="F:4 iron, 4 sulfur cluster binding"/>
    <property type="evidence" value="ECO:0007669"/>
    <property type="project" value="UniProtKB-KW"/>
</dbReference>
<dbReference type="OrthoDB" id="9806827at2"/>
<comment type="cofactor">
    <cofactor evidence="1">
        <name>[4Fe-4S] cluster</name>
        <dbReference type="ChEBI" id="CHEBI:49883"/>
    </cofactor>
</comment>
<accession>F0SJR5</accession>
<evidence type="ECO:0000256" key="2">
    <source>
        <dbReference type="ARBA" id="ARBA00022691"/>
    </source>
</evidence>
<feature type="domain" description="Radical SAM core" evidence="8">
    <location>
        <begin position="159"/>
        <end position="389"/>
    </location>
</feature>
<dbReference type="AlphaFoldDB" id="F0SJR5"/>
<proteinExistence type="predicted"/>
<keyword evidence="4" id="KW-0408">Iron</keyword>
<dbReference type="CDD" id="cd02068">
    <property type="entry name" value="radical_SAM_B12_BD"/>
    <property type="match status" value="1"/>
</dbReference>
<name>F0SJR5_RUBBR</name>
<evidence type="ECO:0000256" key="4">
    <source>
        <dbReference type="ARBA" id="ARBA00023004"/>
    </source>
</evidence>
<dbReference type="SFLD" id="SFLDG01123">
    <property type="entry name" value="methyltransferase_(Class_B)"/>
    <property type="match status" value="1"/>
</dbReference>
<evidence type="ECO:0000259" key="8">
    <source>
        <dbReference type="PROSITE" id="PS51918"/>
    </source>
</evidence>
<dbReference type="STRING" id="756272.Plabr_4330"/>
<dbReference type="InterPro" id="IPR051198">
    <property type="entry name" value="BchE-like"/>
</dbReference>
<dbReference type="InterPro" id="IPR025288">
    <property type="entry name" value="DUF4080"/>
</dbReference>
<dbReference type="GO" id="GO:0003824">
    <property type="term" value="F:catalytic activity"/>
    <property type="evidence" value="ECO:0007669"/>
    <property type="project" value="InterPro"/>
</dbReference>
<dbReference type="Gene3D" id="3.80.30.20">
    <property type="entry name" value="tm_1862 like domain"/>
    <property type="match status" value="1"/>
</dbReference>
<dbReference type="PROSITE" id="PS51332">
    <property type="entry name" value="B12_BINDING"/>
    <property type="match status" value="1"/>
</dbReference>
<dbReference type="GO" id="GO:0046872">
    <property type="term" value="F:metal ion binding"/>
    <property type="evidence" value="ECO:0007669"/>
    <property type="project" value="UniProtKB-KW"/>
</dbReference>
<dbReference type="SMART" id="SM00729">
    <property type="entry name" value="Elp3"/>
    <property type="match status" value="1"/>
</dbReference>
<keyword evidence="5" id="KW-0411">Iron-sulfur</keyword>
<dbReference type="InterPro" id="IPR058240">
    <property type="entry name" value="rSAM_sf"/>
</dbReference>
<dbReference type="InterPro" id="IPR006638">
    <property type="entry name" value="Elp3/MiaA/NifB-like_rSAM"/>
</dbReference>
<evidence type="ECO:0000256" key="5">
    <source>
        <dbReference type="ARBA" id="ARBA00023014"/>
    </source>
</evidence>
<dbReference type="Pfam" id="PF02310">
    <property type="entry name" value="B12-binding"/>
    <property type="match status" value="1"/>
</dbReference>
<dbReference type="Pfam" id="PF13311">
    <property type="entry name" value="DUF4080"/>
    <property type="match status" value="1"/>
</dbReference>
<dbReference type="InterPro" id="IPR006158">
    <property type="entry name" value="Cobalamin-bd"/>
</dbReference>
<evidence type="ECO:0000256" key="1">
    <source>
        <dbReference type="ARBA" id="ARBA00001966"/>
    </source>
</evidence>
<dbReference type="RefSeq" id="WP_013630608.1">
    <property type="nucleotide sequence ID" value="NC_015174.1"/>
</dbReference>
<dbReference type="Gene3D" id="3.40.50.280">
    <property type="entry name" value="Cobalamin-binding domain"/>
    <property type="match status" value="1"/>
</dbReference>
<organism evidence="9 10">
    <name type="scientific">Rubinisphaera brasiliensis (strain ATCC 49424 / DSM 5305 / JCM 21570 / IAM 15109 / NBRC 103401 / IFAM 1448)</name>
    <name type="common">Planctomyces brasiliensis</name>
    <dbReference type="NCBI Taxonomy" id="756272"/>
    <lineage>
        <taxon>Bacteria</taxon>
        <taxon>Pseudomonadati</taxon>
        <taxon>Planctomycetota</taxon>
        <taxon>Planctomycetia</taxon>
        <taxon>Planctomycetales</taxon>
        <taxon>Planctomycetaceae</taxon>
        <taxon>Rubinisphaera</taxon>
    </lineage>
</organism>
<dbReference type="CDD" id="cd01335">
    <property type="entry name" value="Radical_SAM"/>
    <property type="match status" value="1"/>
</dbReference>
<evidence type="ECO:0000313" key="9">
    <source>
        <dbReference type="EMBL" id="ADY61903.1"/>
    </source>
</evidence>
<feature type="domain" description="B12-binding" evidence="7">
    <location>
        <begin position="2"/>
        <end position="134"/>
    </location>
</feature>
<dbReference type="HOGENOM" id="CLU_021572_1_1_0"/>
<dbReference type="GO" id="GO:0005829">
    <property type="term" value="C:cytosol"/>
    <property type="evidence" value="ECO:0007669"/>
    <property type="project" value="TreeGrafter"/>
</dbReference>
<dbReference type="PANTHER" id="PTHR43409:SF16">
    <property type="entry name" value="SLR0320 PROTEIN"/>
    <property type="match status" value="1"/>
</dbReference>
<dbReference type="InterPro" id="IPR023404">
    <property type="entry name" value="rSAM_horseshoe"/>
</dbReference>
<protein>
    <submittedName>
        <fullName evidence="9">Radical SAM domain protein</fullName>
    </submittedName>
</protein>
<evidence type="ECO:0000256" key="3">
    <source>
        <dbReference type="ARBA" id="ARBA00022723"/>
    </source>
</evidence>
<gene>
    <name evidence="9" type="ordered locus">Plabr_4330</name>
</gene>
<reference evidence="10" key="1">
    <citation type="submission" date="2011-02" db="EMBL/GenBank/DDBJ databases">
        <title>The complete genome of Planctomyces brasiliensis DSM 5305.</title>
        <authorList>
            <person name="Lucas S."/>
            <person name="Copeland A."/>
            <person name="Lapidus A."/>
            <person name="Bruce D."/>
            <person name="Goodwin L."/>
            <person name="Pitluck S."/>
            <person name="Kyrpides N."/>
            <person name="Mavromatis K."/>
            <person name="Pagani I."/>
            <person name="Ivanova N."/>
            <person name="Ovchinnikova G."/>
            <person name="Lu M."/>
            <person name="Detter J.C."/>
            <person name="Han C."/>
            <person name="Land M."/>
            <person name="Hauser L."/>
            <person name="Markowitz V."/>
            <person name="Cheng J.-F."/>
            <person name="Hugenholtz P."/>
            <person name="Woyke T."/>
            <person name="Wu D."/>
            <person name="Tindall B."/>
            <person name="Pomrenke H.G."/>
            <person name="Brambilla E."/>
            <person name="Klenk H.-P."/>
            <person name="Eisen J.A."/>
        </authorList>
    </citation>
    <scope>NUCLEOTIDE SEQUENCE [LARGE SCALE GENOMIC DNA]</scope>
    <source>
        <strain evidence="10">ATCC 49424 / DSM 5305 / JCM 21570 / NBRC 103401 / IFAM 1448</strain>
    </source>
</reference>
<dbReference type="Pfam" id="PF04055">
    <property type="entry name" value="Radical_SAM"/>
    <property type="match status" value="1"/>
</dbReference>
<dbReference type="PANTHER" id="PTHR43409">
    <property type="entry name" value="ANAEROBIC MAGNESIUM-PROTOPORPHYRIN IX MONOMETHYL ESTER CYCLASE-RELATED"/>
    <property type="match status" value="1"/>
</dbReference>
<evidence type="ECO:0000256" key="6">
    <source>
        <dbReference type="SAM" id="MobiDB-lite"/>
    </source>
</evidence>
<keyword evidence="10" id="KW-1185">Reference proteome</keyword>
<dbReference type="SFLD" id="SFLDG01082">
    <property type="entry name" value="B12-binding_domain_containing"/>
    <property type="match status" value="1"/>
</dbReference>
<dbReference type="Proteomes" id="UP000006860">
    <property type="component" value="Chromosome"/>
</dbReference>
<dbReference type="InterPro" id="IPR036724">
    <property type="entry name" value="Cobalamin-bd_sf"/>
</dbReference>
<dbReference type="GO" id="GO:0031419">
    <property type="term" value="F:cobalamin binding"/>
    <property type="evidence" value="ECO:0007669"/>
    <property type="project" value="InterPro"/>
</dbReference>
<dbReference type="SUPFAM" id="SSF52242">
    <property type="entry name" value="Cobalamin (vitamin B12)-binding domain"/>
    <property type="match status" value="1"/>
</dbReference>
<dbReference type="PROSITE" id="PS51918">
    <property type="entry name" value="RADICAL_SAM"/>
    <property type="match status" value="1"/>
</dbReference>
<dbReference type="EMBL" id="CP002546">
    <property type="protein sequence ID" value="ADY61903.1"/>
    <property type="molecule type" value="Genomic_DNA"/>
</dbReference>
<dbReference type="eggNOG" id="COG1032">
    <property type="taxonomic scope" value="Bacteria"/>
</dbReference>
<feature type="region of interest" description="Disordered" evidence="6">
    <location>
        <begin position="486"/>
        <end position="514"/>
    </location>
</feature>
<keyword evidence="3" id="KW-0479">Metal-binding</keyword>
<dbReference type="SFLD" id="SFLDS00029">
    <property type="entry name" value="Radical_SAM"/>
    <property type="match status" value="1"/>
</dbReference>
<sequence>MADIVLATLNARYWHSAFGLRYLLANLEELQERTQLLEFGIKDSLNEVLEAIVREQPRIIGLGVYIWNVEPITKLVSDLKQVYPETIVVVGGPEVSYENEELQVVQQADYVVTGEGDVAFRELCRELLAGRRPLTKQIAGGVPAMADVVMPYDLYNEEDIAHRVIYVEASRGCPFTCEFCLSSLEIPVRQFDVEAFLEQMQSLFERGTRQFKFVDRTFNLNMRISKAILQFFLDRYEPGLFLHFEMIPDRLPAALRELIAKFPAGALQFEIGVQTFNDDVGELISRRQDNEKLADNFRFLREQTGVHIHADLIVGLPGETLESFGAGFDRLVALDPQEIQVGILKRLRGTPITRHDAEWEMRYSQSPPYEILSNRLLDFETMQRMRRFARFWDLVANSGNFLESYKLLWADGRSPFTDFLAFSDWIYAVVQKTHGIPLPKLAERVFQFLTEQQGQPAEDVAQVIWRDYTRGGREDRPRFLRPFDLPLPLKRQHAGEKDLPSRQARHQQPAGVSE</sequence>
<dbReference type="InterPro" id="IPR034466">
    <property type="entry name" value="Methyltransferase_Class_B"/>
</dbReference>
<keyword evidence="2" id="KW-0949">S-adenosyl-L-methionine</keyword>
<dbReference type="InterPro" id="IPR007197">
    <property type="entry name" value="rSAM"/>
</dbReference>
<evidence type="ECO:0000259" key="7">
    <source>
        <dbReference type="PROSITE" id="PS51332"/>
    </source>
</evidence>